<evidence type="ECO:0000313" key="3">
    <source>
        <dbReference type="Proteomes" id="UP000199068"/>
    </source>
</evidence>
<dbReference type="InterPro" id="IPR000415">
    <property type="entry name" value="Nitroreductase-like"/>
</dbReference>
<protein>
    <submittedName>
        <fullName evidence="2">Nitroreductase family protein</fullName>
    </submittedName>
</protein>
<gene>
    <name evidence="2" type="ORF">SAMN04515677_102295</name>
</gene>
<dbReference type="CDD" id="cd02062">
    <property type="entry name" value="Nitro_FMN_reductase"/>
    <property type="match status" value="1"/>
</dbReference>
<dbReference type="SUPFAM" id="SSF55469">
    <property type="entry name" value="FMN-dependent nitroreductase-like"/>
    <property type="match status" value="1"/>
</dbReference>
<evidence type="ECO:0000259" key="1">
    <source>
        <dbReference type="Pfam" id="PF14512"/>
    </source>
</evidence>
<dbReference type="Gene3D" id="3.40.109.30">
    <property type="entry name" value="putative nitroreductase (tm1586), domain 2"/>
    <property type="match status" value="1"/>
</dbReference>
<dbReference type="STRING" id="1121325.SAMN04515677_102295"/>
<dbReference type="AlphaFoldDB" id="A0A1G9KWZ9"/>
<dbReference type="Pfam" id="PF14512">
    <property type="entry name" value="TM1586_NiRdase"/>
    <property type="match status" value="1"/>
</dbReference>
<dbReference type="RefSeq" id="WP_092724292.1">
    <property type="nucleotide sequence ID" value="NZ_FNGW01000002.1"/>
</dbReference>
<dbReference type="InterPro" id="IPR029478">
    <property type="entry name" value="TM1586_NiRdase"/>
</dbReference>
<sequence length="251" mass="28589">MELRDHWIESINIRKSRRTYLEKELNDTDILSIIKLIEEINEESKLNIQFIKNGKQCISGFKASYGMISGVNSFVALVANKDIENYKQKVGYYGEMIVLQATSLGLGSCWVGGTYDKSLCETYIKLRDNEDLVCIIVIGHTPKELSIKEKVVKNLNKKNKNIRDLLISNQKDLYSWMESGAEFALKAPSALNKKEISFEVNDGRVNAIIDSKNHGYEDIDLGISMLHFELGAKKEGYVGNWHNENGSYIFY</sequence>
<proteinExistence type="predicted"/>
<accession>A0A1G9KWZ9</accession>
<evidence type="ECO:0000313" key="2">
    <source>
        <dbReference type="EMBL" id="SDL54159.1"/>
    </source>
</evidence>
<name>A0A1G9KWZ9_9FIRM</name>
<dbReference type="GO" id="GO:0016491">
    <property type="term" value="F:oxidoreductase activity"/>
    <property type="evidence" value="ECO:0007669"/>
    <property type="project" value="InterPro"/>
</dbReference>
<dbReference type="Gene3D" id="3.40.109.10">
    <property type="entry name" value="NADH Oxidase"/>
    <property type="match status" value="1"/>
</dbReference>
<organism evidence="2 3">
    <name type="scientific">Romboutsia lituseburensis DSM 797</name>
    <dbReference type="NCBI Taxonomy" id="1121325"/>
    <lineage>
        <taxon>Bacteria</taxon>
        <taxon>Bacillati</taxon>
        <taxon>Bacillota</taxon>
        <taxon>Clostridia</taxon>
        <taxon>Peptostreptococcales</taxon>
        <taxon>Peptostreptococcaceae</taxon>
        <taxon>Romboutsia</taxon>
    </lineage>
</organism>
<keyword evidence="3" id="KW-1185">Reference proteome</keyword>
<feature type="domain" description="Putative nitroreductase TM1586" evidence="1">
    <location>
        <begin position="8"/>
        <end position="232"/>
    </location>
</feature>
<dbReference type="EMBL" id="FNGW01000002">
    <property type="protein sequence ID" value="SDL54159.1"/>
    <property type="molecule type" value="Genomic_DNA"/>
</dbReference>
<dbReference type="Proteomes" id="UP000199068">
    <property type="component" value="Unassembled WGS sequence"/>
</dbReference>
<reference evidence="2 3" key="1">
    <citation type="submission" date="2016-10" db="EMBL/GenBank/DDBJ databases">
        <authorList>
            <person name="de Groot N.N."/>
        </authorList>
    </citation>
    <scope>NUCLEOTIDE SEQUENCE [LARGE SCALE GENOMIC DNA]</scope>
    <source>
        <strain evidence="2 3">DSM 797</strain>
    </source>
</reference>